<dbReference type="OrthoDB" id="6282282at2759"/>
<sequence length="87" mass="9490">MAVSRGEEHRQSHLFCGDCIPGPLIPSTDAKALLLAFRTDEVETAVGFQLELHFLSISHPNWRGDGKSQKKKAPIIPACELPLALAL</sequence>
<proteinExistence type="predicted"/>
<organism evidence="1 2">
    <name type="scientific">Echinococcus granulosus</name>
    <name type="common">Hydatid tapeworm</name>
    <dbReference type="NCBI Taxonomy" id="6210"/>
    <lineage>
        <taxon>Eukaryota</taxon>
        <taxon>Metazoa</taxon>
        <taxon>Spiralia</taxon>
        <taxon>Lophotrochozoa</taxon>
        <taxon>Platyhelminthes</taxon>
        <taxon>Cestoda</taxon>
        <taxon>Eucestoda</taxon>
        <taxon>Cyclophyllidea</taxon>
        <taxon>Taeniidae</taxon>
        <taxon>Echinococcus</taxon>
        <taxon>Echinococcus granulosus group</taxon>
    </lineage>
</organism>
<name>W6U3T7_ECHGR</name>
<accession>W6U3T7</accession>
<dbReference type="KEGG" id="egl:EGR_09884"/>
<reference evidence="1 2" key="1">
    <citation type="journal article" date="2013" name="Nat. Genet.">
        <title>The genome of the hydatid tapeworm Echinococcus granulosus.</title>
        <authorList>
            <person name="Zheng H."/>
            <person name="Zhang W."/>
            <person name="Zhang L."/>
            <person name="Zhang Z."/>
            <person name="Li J."/>
            <person name="Lu G."/>
            <person name="Zhu Y."/>
            <person name="Wang Y."/>
            <person name="Huang Y."/>
            <person name="Liu J."/>
            <person name="Kang H."/>
            <person name="Chen J."/>
            <person name="Wang L."/>
            <person name="Chen A."/>
            <person name="Yu S."/>
            <person name="Gao Z."/>
            <person name="Jin L."/>
            <person name="Gu W."/>
            <person name="Wang Z."/>
            <person name="Zhao L."/>
            <person name="Shi B."/>
            <person name="Wen H."/>
            <person name="Lin R."/>
            <person name="Jones M.K."/>
            <person name="Brejova B."/>
            <person name="Vinar T."/>
            <person name="Zhao G."/>
            <person name="McManus D.P."/>
            <person name="Chen Z."/>
            <person name="Zhou Y."/>
            <person name="Wang S."/>
        </authorList>
    </citation>
    <scope>NUCLEOTIDE SEQUENCE [LARGE SCALE GENOMIC DNA]</scope>
</reference>
<dbReference type="EMBL" id="APAU02000173">
    <property type="protein sequence ID" value="EUB55251.1"/>
    <property type="molecule type" value="Genomic_DNA"/>
</dbReference>
<evidence type="ECO:0000313" key="2">
    <source>
        <dbReference type="Proteomes" id="UP000019149"/>
    </source>
</evidence>
<dbReference type="Proteomes" id="UP000019149">
    <property type="component" value="Unassembled WGS sequence"/>
</dbReference>
<gene>
    <name evidence="1" type="ORF">EGR_09884</name>
</gene>
<comment type="caution">
    <text evidence="1">The sequence shown here is derived from an EMBL/GenBank/DDBJ whole genome shotgun (WGS) entry which is preliminary data.</text>
</comment>
<dbReference type="GeneID" id="36345599"/>
<dbReference type="AlphaFoldDB" id="W6U3T7"/>
<evidence type="ECO:0000313" key="1">
    <source>
        <dbReference type="EMBL" id="EUB55251.1"/>
    </source>
</evidence>
<dbReference type="RefSeq" id="XP_024346447.1">
    <property type="nucleotide sequence ID" value="XM_024499133.1"/>
</dbReference>
<dbReference type="CTD" id="36345599"/>
<keyword evidence="2" id="KW-1185">Reference proteome</keyword>
<protein>
    <submittedName>
        <fullName evidence="1">Uncharacterized protein</fullName>
    </submittedName>
</protein>